<dbReference type="InterPro" id="IPR018333">
    <property type="entry name" value="Squalene_cyclase"/>
</dbReference>
<evidence type="ECO:0000313" key="7">
    <source>
        <dbReference type="Proteomes" id="UP001164459"/>
    </source>
</evidence>
<dbReference type="PANTHER" id="PTHR11764:SF20">
    <property type="entry name" value="LANOSTEROL SYNTHASE"/>
    <property type="match status" value="1"/>
</dbReference>
<keyword evidence="7" id="KW-1185">Reference proteome</keyword>
<dbReference type="Proteomes" id="UP001164459">
    <property type="component" value="Chromosome"/>
</dbReference>
<evidence type="ECO:0000259" key="5">
    <source>
        <dbReference type="Pfam" id="PF13249"/>
    </source>
</evidence>
<dbReference type="InterPro" id="IPR032697">
    <property type="entry name" value="SQ_cyclase_N"/>
</dbReference>
<accession>A0ABY7H4F2</accession>
<dbReference type="RefSeq" id="WP_269036500.1">
    <property type="nucleotide sequence ID" value="NZ_CP114040.1"/>
</dbReference>
<reference evidence="6" key="1">
    <citation type="submission" date="2022-11" db="EMBL/GenBank/DDBJ databases">
        <title>Minimal conservation of predation-associated metabolite biosynthetic gene clusters underscores biosynthetic potential of Myxococcota including descriptions for ten novel species: Archangium lansinium sp. nov., Myxococcus landrumus sp. nov., Nannocystis bai.</title>
        <authorList>
            <person name="Ahearne A."/>
            <person name="Stevens C."/>
            <person name="Dowd S."/>
        </authorList>
    </citation>
    <scope>NUCLEOTIDE SEQUENCE</scope>
    <source>
        <strain evidence="6">Fl3</strain>
    </source>
</reference>
<evidence type="ECO:0000256" key="2">
    <source>
        <dbReference type="ARBA" id="ARBA00009755"/>
    </source>
</evidence>
<evidence type="ECO:0000256" key="3">
    <source>
        <dbReference type="ARBA" id="ARBA00022737"/>
    </source>
</evidence>
<evidence type="ECO:0000259" key="4">
    <source>
        <dbReference type="Pfam" id="PF13243"/>
    </source>
</evidence>
<dbReference type="InterPro" id="IPR032696">
    <property type="entry name" value="SQ_cyclase_C"/>
</dbReference>
<name>A0ABY7H4F2_9BACT</name>
<dbReference type="InterPro" id="IPR008930">
    <property type="entry name" value="Terpenoid_cyclase/PrenylTrfase"/>
</dbReference>
<dbReference type="EMBL" id="CP114040">
    <property type="protein sequence ID" value="WAS94163.1"/>
    <property type="molecule type" value="Genomic_DNA"/>
</dbReference>
<dbReference type="Gene3D" id="1.50.10.20">
    <property type="match status" value="2"/>
</dbReference>
<feature type="domain" description="Squalene cyclase C-terminal" evidence="4">
    <location>
        <begin position="321"/>
        <end position="579"/>
    </location>
</feature>
<feature type="domain" description="Squalene cyclase N-terminal" evidence="5">
    <location>
        <begin position="31"/>
        <end position="284"/>
    </location>
</feature>
<gene>
    <name evidence="6" type="ORF">O0S08_49200</name>
</gene>
<dbReference type="Pfam" id="PF13249">
    <property type="entry name" value="SQHop_cyclase_N"/>
    <property type="match status" value="1"/>
</dbReference>
<comment type="pathway">
    <text evidence="1">Secondary metabolite biosynthesis; hopanoid biosynthesis.</text>
</comment>
<keyword evidence="3" id="KW-0677">Repeat</keyword>
<proteinExistence type="inferred from homology"/>
<organism evidence="6 7">
    <name type="scientific">Nannocystis punicea</name>
    <dbReference type="NCBI Taxonomy" id="2995304"/>
    <lineage>
        <taxon>Bacteria</taxon>
        <taxon>Pseudomonadati</taxon>
        <taxon>Myxococcota</taxon>
        <taxon>Polyangia</taxon>
        <taxon>Nannocystales</taxon>
        <taxon>Nannocystaceae</taxon>
        <taxon>Nannocystis</taxon>
    </lineage>
</organism>
<evidence type="ECO:0000256" key="1">
    <source>
        <dbReference type="ARBA" id="ARBA00004999"/>
    </source>
</evidence>
<dbReference type="SUPFAM" id="SSF48239">
    <property type="entry name" value="Terpenoid cyclases/Protein prenyltransferases"/>
    <property type="match status" value="3"/>
</dbReference>
<protein>
    <recommendedName>
        <fullName evidence="8">Squalene-hopene/tetraprenyl-beta-curcumene cyclase</fullName>
    </recommendedName>
</protein>
<comment type="similarity">
    <text evidence="2">Belongs to the terpene cyclase/mutase family.</text>
</comment>
<dbReference type="PANTHER" id="PTHR11764">
    <property type="entry name" value="TERPENE CYCLASE/MUTASE FAMILY MEMBER"/>
    <property type="match status" value="1"/>
</dbReference>
<sequence>MFARAATWRQRAAVSGRAGGEPRWSLGVPDISLACEVLLADRLFHDLTPEEAAGLARWIRADQQPSGAWHLPGGGPDLSLTVFGWWALVEAGDDPSAEHLVRARRVVHELGGAQRANAAVRMWLAMADAIPWSWVPTFPAELWLLPAWAILSPSRVAPWGRGVMTPYLLLSRAPARVHLSDPRALLLTRPDGEPILPRLTQPGLAGDLLQSFDQAVKVIRKLPRGPVLTAALARVQRWLVDAQQRHGGWFSAQPTLMSLMALRVLGASFDDPRIREGLDYLRRARGRTRFAGGANGQQVHLAQGQVCEPLATTARLVRVALAAGDADAEAMLTWLLDQEITAPGEWQLRVNAPAGGWPYEPGADRYVDTLSTCAVLDALAAAPKTSPLQTRIRAAARRAVEVLLAMQEHDGGFCRYERGEADVFMTRFPIRDVALLTAGDPHGPARVRVTAAALRQLARLGFQGDDDRVARGLEFLWRRVTDDLSSRTSDLSSRTSDYIDVATLAEVGACAAALCPPTHPLRQTVERQLRGRQREDGSFGPPVLTALAAQALMALEGAACVQTQRAVRELVQAIEVDTEDLGGAWSDGFGLSPVCHDPTAAVREAALALDQFVALGGNF</sequence>
<dbReference type="Pfam" id="PF13243">
    <property type="entry name" value="SQHop_cyclase_C"/>
    <property type="match status" value="1"/>
</dbReference>
<evidence type="ECO:0008006" key="8">
    <source>
        <dbReference type="Google" id="ProtNLM"/>
    </source>
</evidence>
<evidence type="ECO:0000313" key="6">
    <source>
        <dbReference type="EMBL" id="WAS94163.1"/>
    </source>
</evidence>